<feature type="region of interest" description="Disordered" evidence="1">
    <location>
        <begin position="45"/>
        <end position="65"/>
    </location>
</feature>
<sequence length="65" mass="6427">MVGVMSGAGSVAQLNKVVVGGFLTRCTSSILPAVTTMTDLENLGAVSTPPHGATAPAPWMASRGG</sequence>
<proteinExistence type="predicted"/>
<gene>
    <name evidence="2" type="ORF">SORBI_3003G139333</name>
</gene>
<dbReference type="AlphaFoldDB" id="A0A1W0VXB6"/>
<name>A0A1W0VXB6_SORBI</name>
<dbReference type="InParanoid" id="A0A1W0VXB6"/>
<dbReference type="Proteomes" id="UP000000768">
    <property type="component" value="Chromosome 3"/>
</dbReference>
<dbReference type="Gramene" id="OQU86751">
    <property type="protein sequence ID" value="OQU86751"/>
    <property type="gene ID" value="SORBI_3003G139333"/>
</dbReference>
<accession>A0A1W0VXB6</accession>
<reference evidence="2 3" key="1">
    <citation type="journal article" date="2009" name="Nature">
        <title>The Sorghum bicolor genome and the diversification of grasses.</title>
        <authorList>
            <person name="Paterson A.H."/>
            <person name="Bowers J.E."/>
            <person name="Bruggmann R."/>
            <person name="Dubchak I."/>
            <person name="Grimwood J."/>
            <person name="Gundlach H."/>
            <person name="Haberer G."/>
            <person name="Hellsten U."/>
            <person name="Mitros T."/>
            <person name="Poliakov A."/>
            <person name="Schmutz J."/>
            <person name="Spannagl M."/>
            <person name="Tang H."/>
            <person name="Wang X."/>
            <person name="Wicker T."/>
            <person name="Bharti A.K."/>
            <person name="Chapman J."/>
            <person name="Feltus F.A."/>
            <person name="Gowik U."/>
            <person name="Grigoriev I.V."/>
            <person name="Lyons E."/>
            <person name="Maher C.A."/>
            <person name="Martis M."/>
            <person name="Narechania A."/>
            <person name="Otillar R.P."/>
            <person name="Penning B.W."/>
            <person name="Salamov A.A."/>
            <person name="Wang Y."/>
            <person name="Zhang L."/>
            <person name="Carpita N.C."/>
            <person name="Freeling M."/>
            <person name="Gingle A.R."/>
            <person name="Hash C.T."/>
            <person name="Keller B."/>
            <person name="Klein P."/>
            <person name="Kresovich S."/>
            <person name="McCann M.C."/>
            <person name="Ming R."/>
            <person name="Peterson D.G."/>
            <person name="Mehboob-ur-Rahman"/>
            <person name="Ware D."/>
            <person name="Westhoff P."/>
            <person name="Mayer K.F."/>
            <person name="Messing J."/>
            <person name="Rokhsar D.S."/>
        </authorList>
    </citation>
    <scope>NUCLEOTIDE SEQUENCE [LARGE SCALE GENOMIC DNA]</scope>
    <source>
        <strain evidence="3">cv. BTx623</strain>
    </source>
</reference>
<organism evidence="2 3">
    <name type="scientific">Sorghum bicolor</name>
    <name type="common">Sorghum</name>
    <name type="synonym">Sorghum vulgare</name>
    <dbReference type="NCBI Taxonomy" id="4558"/>
    <lineage>
        <taxon>Eukaryota</taxon>
        <taxon>Viridiplantae</taxon>
        <taxon>Streptophyta</taxon>
        <taxon>Embryophyta</taxon>
        <taxon>Tracheophyta</taxon>
        <taxon>Spermatophyta</taxon>
        <taxon>Magnoliopsida</taxon>
        <taxon>Liliopsida</taxon>
        <taxon>Poales</taxon>
        <taxon>Poaceae</taxon>
        <taxon>PACMAD clade</taxon>
        <taxon>Panicoideae</taxon>
        <taxon>Andropogonodae</taxon>
        <taxon>Andropogoneae</taxon>
        <taxon>Sorghinae</taxon>
        <taxon>Sorghum</taxon>
    </lineage>
</organism>
<evidence type="ECO:0000313" key="3">
    <source>
        <dbReference type="Proteomes" id="UP000000768"/>
    </source>
</evidence>
<evidence type="ECO:0000313" key="2">
    <source>
        <dbReference type="EMBL" id="OQU86751.1"/>
    </source>
</evidence>
<dbReference type="EMBL" id="CM000762">
    <property type="protein sequence ID" value="OQU86751.1"/>
    <property type="molecule type" value="Genomic_DNA"/>
</dbReference>
<keyword evidence="3" id="KW-1185">Reference proteome</keyword>
<reference evidence="3" key="2">
    <citation type="journal article" date="2018" name="Plant J.">
        <title>The Sorghum bicolor reference genome: improved assembly, gene annotations, a transcriptome atlas, and signatures of genome organization.</title>
        <authorList>
            <person name="McCormick R.F."/>
            <person name="Truong S.K."/>
            <person name="Sreedasyam A."/>
            <person name="Jenkins J."/>
            <person name="Shu S."/>
            <person name="Sims D."/>
            <person name="Kennedy M."/>
            <person name="Amirebrahimi M."/>
            <person name="Weers B.D."/>
            <person name="McKinley B."/>
            <person name="Mattison A."/>
            <person name="Morishige D.T."/>
            <person name="Grimwood J."/>
            <person name="Schmutz J."/>
            <person name="Mullet J.E."/>
        </authorList>
    </citation>
    <scope>NUCLEOTIDE SEQUENCE [LARGE SCALE GENOMIC DNA]</scope>
    <source>
        <strain evidence="3">cv. BTx623</strain>
    </source>
</reference>
<protein>
    <submittedName>
        <fullName evidence="2">Uncharacterized protein</fullName>
    </submittedName>
</protein>
<evidence type="ECO:0000256" key="1">
    <source>
        <dbReference type="SAM" id="MobiDB-lite"/>
    </source>
</evidence>